<dbReference type="Gene3D" id="3.30.1330.60">
    <property type="entry name" value="OmpA-like domain"/>
    <property type="match status" value="1"/>
</dbReference>
<evidence type="ECO:0000256" key="2">
    <source>
        <dbReference type="SAM" id="Phobius"/>
    </source>
</evidence>
<dbReference type="Proteomes" id="UP000885847">
    <property type="component" value="Unassembled WGS sequence"/>
</dbReference>
<evidence type="ECO:0000256" key="1">
    <source>
        <dbReference type="PROSITE-ProRule" id="PRU00473"/>
    </source>
</evidence>
<organism evidence="4">
    <name type="scientific">candidate division WOR-3 bacterium</name>
    <dbReference type="NCBI Taxonomy" id="2052148"/>
    <lineage>
        <taxon>Bacteria</taxon>
        <taxon>Bacteria division WOR-3</taxon>
    </lineage>
</organism>
<feature type="domain" description="OmpA-like" evidence="3">
    <location>
        <begin position="85"/>
        <end position="209"/>
    </location>
</feature>
<dbReference type="PROSITE" id="PS51123">
    <property type="entry name" value="OMPA_2"/>
    <property type="match status" value="1"/>
</dbReference>
<protein>
    <recommendedName>
        <fullName evidence="3">OmpA-like domain-containing protein</fullName>
    </recommendedName>
</protein>
<dbReference type="PANTHER" id="PTHR30329:SF21">
    <property type="entry name" value="LIPOPROTEIN YIAD-RELATED"/>
    <property type="match status" value="1"/>
</dbReference>
<dbReference type="InterPro" id="IPR036737">
    <property type="entry name" value="OmpA-like_sf"/>
</dbReference>
<evidence type="ECO:0000259" key="3">
    <source>
        <dbReference type="PROSITE" id="PS51123"/>
    </source>
</evidence>
<dbReference type="GO" id="GO:0016020">
    <property type="term" value="C:membrane"/>
    <property type="evidence" value="ECO:0007669"/>
    <property type="project" value="UniProtKB-UniRule"/>
</dbReference>
<dbReference type="PANTHER" id="PTHR30329">
    <property type="entry name" value="STATOR ELEMENT OF FLAGELLAR MOTOR COMPLEX"/>
    <property type="match status" value="1"/>
</dbReference>
<dbReference type="CDD" id="cd07185">
    <property type="entry name" value="OmpA_C-like"/>
    <property type="match status" value="1"/>
</dbReference>
<dbReference type="InterPro" id="IPR050330">
    <property type="entry name" value="Bact_OuterMem_StrucFunc"/>
</dbReference>
<keyword evidence="1 2" id="KW-0472">Membrane</keyword>
<accession>A0A7C0ZCL7</accession>
<keyword evidence="2" id="KW-0812">Transmembrane</keyword>
<dbReference type="Pfam" id="PF00691">
    <property type="entry name" value="OmpA"/>
    <property type="match status" value="1"/>
</dbReference>
<dbReference type="InterPro" id="IPR006665">
    <property type="entry name" value="OmpA-like"/>
</dbReference>
<comment type="caution">
    <text evidence="4">The sequence shown here is derived from an EMBL/GenBank/DDBJ whole genome shotgun (WGS) entry which is preliminary data.</text>
</comment>
<keyword evidence="2" id="KW-1133">Transmembrane helix</keyword>
<evidence type="ECO:0000313" key="4">
    <source>
        <dbReference type="EMBL" id="HDI83031.1"/>
    </source>
</evidence>
<reference evidence="4" key="1">
    <citation type="journal article" date="2020" name="mSystems">
        <title>Genome- and Community-Level Interaction Insights into Carbon Utilization and Element Cycling Functions of Hydrothermarchaeota in Hydrothermal Sediment.</title>
        <authorList>
            <person name="Zhou Z."/>
            <person name="Liu Y."/>
            <person name="Xu W."/>
            <person name="Pan J."/>
            <person name="Luo Z.H."/>
            <person name="Li M."/>
        </authorList>
    </citation>
    <scope>NUCLEOTIDE SEQUENCE [LARGE SCALE GENOMIC DNA]</scope>
    <source>
        <strain evidence="4">HyVt-102</strain>
    </source>
</reference>
<gene>
    <name evidence="4" type="ORF">ENF18_04485</name>
</gene>
<feature type="transmembrane region" description="Helical" evidence="2">
    <location>
        <begin position="6"/>
        <end position="24"/>
    </location>
</feature>
<dbReference type="SUPFAM" id="SSF103088">
    <property type="entry name" value="OmpA-like"/>
    <property type="match status" value="1"/>
</dbReference>
<sequence length="209" mass="23861">MKVINVLLSIILVIGVILFAYFYFEKYMPLDKKISDFKQENLLLAEELGRLKEMVKQTEKKDTTAIPIKEEFKELLEGIDITGTDEQLKIILPGKKLFPPGSVEISKEGKELLRQLGNILKRLKNRRILIEGHTDNSRISGTLKKKYPTNWELSAARAVKVVRFLIEEVGIDPKRVAAIAYGEYHPIADNSTSEGRAKNRRIVVTLLRE</sequence>
<name>A0A7C0ZCL7_UNCW3</name>
<dbReference type="EMBL" id="DQWE01000214">
    <property type="protein sequence ID" value="HDI83031.1"/>
    <property type="molecule type" value="Genomic_DNA"/>
</dbReference>
<proteinExistence type="predicted"/>
<dbReference type="AlphaFoldDB" id="A0A7C0ZCL7"/>